<dbReference type="InterPro" id="IPR011761">
    <property type="entry name" value="ATP-grasp"/>
</dbReference>
<dbReference type="Pfam" id="PF00289">
    <property type="entry name" value="Biotin_carb_N"/>
    <property type="match status" value="1"/>
</dbReference>
<dbReference type="PANTHER" id="PTHR18866:SF33">
    <property type="entry name" value="METHYLCROTONOYL-COA CARBOXYLASE SUBUNIT ALPHA, MITOCHONDRIAL-RELATED"/>
    <property type="match status" value="1"/>
</dbReference>
<dbReference type="InterPro" id="IPR011053">
    <property type="entry name" value="Single_hybrid_motif"/>
</dbReference>
<evidence type="ECO:0000256" key="7">
    <source>
        <dbReference type="PROSITE-ProRule" id="PRU00409"/>
    </source>
</evidence>
<evidence type="ECO:0000313" key="12">
    <source>
        <dbReference type="EMBL" id="GAA2098032.1"/>
    </source>
</evidence>
<evidence type="ECO:0000256" key="5">
    <source>
        <dbReference type="ARBA" id="ARBA00022840"/>
    </source>
</evidence>
<dbReference type="PROSITE" id="PS50975">
    <property type="entry name" value="ATP_GRASP"/>
    <property type="match status" value="1"/>
</dbReference>
<feature type="compositionally biased region" description="Low complexity" evidence="8">
    <location>
        <begin position="435"/>
        <end position="466"/>
    </location>
</feature>
<name>A0ABN2WS65_9MICO</name>
<proteinExistence type="predicted"/>
<keyword evidence="3" id="KW-0436">Ligase</keyword>
<dbReference type="Pfam" id="PF02786">
    <property type="entry name" value="CPSase_L_D2"/>
    <property type="match status" value="1"/>
</dbReference>
<dbReference type="InterPro" id="IPR005482">
    <property type="entry name" value="Biotin_COase_C"/>
</dbReference>
<dbReference type="InterPro" id="IPR001882">
    <property type="entry name" value="Biotin_BS"/>
</dbReference>
<feature type="domain" description="Biotin carboxylation" evidence="11">
    <location>
        <begin position="1"/>
        <end position="444"/>
    </location>
</feature>
<dbReference type="CDD" id="cd06850">
    <property type="entry name" value="biotinyl_domain"/>
    <property type="match status" value="1"/>
</dbReference>
<feature type="domain" description="ATP-grasp" evidence="10">
    <location>
        <begin position="119"/>
        <end position="316"/>
    </location>
</feature>
<evidence type="ECO:0000313" key="13">
    <source>
        <dbReference type="Proteomes" id="UP001500984"/>
    </source>
</evidence>
<feature type="region of interest" description="Disordered" evidence="8">
    <location>
        <begin position="539"/>
        <end position="567"/>
    </location>
</feature>
<accession>A0ABN2WS65</accession>
<dbReference type="EMBL" id="BAAAPZ010000007">
    <property type="protein sequence ID" value="GAA2098032.1"/>
    <property type="molecule type" value="Genomic_DNA"/>
</dbReference>
<keyword evidence="4 7" id="KW-0547">Nucleotide-binding</keyword>
<dbReference type="Gene3D" id="3.30.470.20">
    <property type="entry name" value="ATP-grasp fold, B domain"/>
    <property type="match status" value="1"/>
</dbReference>
<dbReference type="SUPFAM" id="SSF51230">
    <property type="entry name" value="Single hybrid motif"/>
    <property type="match status" value="1"/>
</dbReference>
<keyword evidence="5 7" id="KW-0067">ATP-binding</keyword>
<feature type="compositionally biased region" description="Low complexity" evidence="8">
    <location>
        <begin position="542"/>
        <end position="561"/>
    </location>
</feature>
<dbReference type="InterPro" id="IPR050856">
    <property type="entry name" value="Biotin_carboxylase_complex"/>
</dbReference>
<dbReference type="PANTHER" id="PTHR18866">
    <property type="entry name" value="CARBOXYLASE:PYRUVATE/ACETYL-COA/PROPIONYL-COA CARBOXYLASE"/>
    <property type="match status" value="1"/>
</dbReference>
<dbReference type="SMART" id="SM00878">
    <property type="entry name" value="Biotin_carb_C"/>
    <property type="match status" value="1"/>
</dbReference>
<dbReference type="InterPro" id="IPR011054">
    <property type="entry name" value="Rudment_hybrid_motif"/>
</dbReference>
<evidence type="ECO:0000256" key="8">
    <source>
        <dbReference type="SAM" id="MobiDB-lite"/>
    </source>
</evidence>
<keyword evidence="13" id="KW-1185">Reference proteome</keyword>
<dbReference type="InterPro" id="IPR005479">
    <property type="entry name" value="CPAse_ATP-bd"/>
</dbReference>
<dbReference type="Pfam" id="PF02785">
    <property type="entry name" value="Biotin_carb_C"/>
    <property type="match status" value="1"/>
</dbReference>
<evidence type="ECO:0000256" key="2">
    <source>
        <dbReference type="ARBA" id="ARBA00013263"/>
    </source>
</evidence>
<dbReference type="InterPro" id="IPR011764">
    <property type="entry name" value="Biotin_carboxylation_dom"/>
</dbReference>
<feature type="region of interest" description="Disordered" evidence="8">
    <location>
        <begin position="435"/>
        <end position="475"/>
    </location>
</feature>
<dbReference type="EC" id="6.3.4.14" evidence="2"/>
<reference evidence="12 13" key="1">
    <citation type="journal article" date="2019" name="Int. J. Syst. Evol. Microbiol.">
        <title>The Global Catalogue of Microorganisms (GCM) 10K type strain sequencing project: providing services to taxonomists for standard genome sequencing and annotation.</title>
        <authorList>
            <consortium name="The Broad Institute Genomics Platform"/>
            <consortium name="The Broad Institute Genome Sequencing Center for Infectious Disease"/>
            <person name="Wu L."/>
            <person name="Ma J."/>
        </authorList>
    </citation>
    <scope>NUCLEOTIDE SEQUENCE [LARGE SCALE GENOMIC DNA]</scope>
    <source>
        <strain evidence="12 13">JCM 15900</strain>
    </source>
</reference>
<dbReference type="InterPro" id="IPR016185">
    <property type="entry name" value="PreATP-grasp_dom_sf"/>
</dbReference>
<sequence>MSRILIANRGEIAVRVIRACAQNGHTSIAVYADQDAAAMHTQLADIAVALPGSTAAETYLNSEALLAAAKRAGADAVHPGYGFLSENADFAAAVEDAGLVWIGPTPESITALGDKVTARRLAQKAGAPLAPGIDRPLTGAAEVEEFAAAHGLPLIIKAAHGGGGRGMRIVRELSEVGGAFESATREAREAFGRPECFVEKFLERPRHVEVQVIGDGCGTVVAVGDRDCSAQRRNQKLIEEAPAPCLTPEQRELLQRSAEAICAEVDYRGAGTVEFLLAADGTMTFLEVNTRLQVEHPVTEAVTGVDLVSEQFRIAFGQGLSLTATPPVHGHALELRVNAEDPGRGFLPTPGRIETLTVPGGPGVRWDSGVRAGDTVQPAFDSLFAKLIVHGPDRPAAIARALAAVEELTITGPATVLPCSAEILRHPAFTGADAGTEAGAGSTAESAASASSETGAGSDADAGAGAPARSGDHGFGLHTQWIETELLPRLSVQDRPAPVGPAGLTRFDIEIDGRLTTVGLPEALVTALSGSGDGLGGGVGPAAGAEAAESGARGGSPAEASDGSTAVRAPVPGSVVAFLAEDGADVAEGDDIAVLSAMKMETRVPAPAAGTLMHAAAVGDMVAVGEVLARIR</sequence>
<evidence type="ECO:0000259" key="11">
    <source>
        <dbReference type="PROSITE" id="PS50979"/>
    </source>
</evidence>
<dbReference type="PROSITE" id="PS50968">
    <property type="entry name" value="BIOTINYL_LIPOYL"/>
    <property type="match status" value="1"/>
</dbReference>
<evidence type="ECO:0000256" key="4">
    <source>
        <dbReference type="ARBA" id="ARBA00022741"/>
    </source>
</evidence>
<dbReference type="Pfam" id="PF00364">
    <property type="entry name" value="Biotin_lipoyl"/>
    <property type="match status" value="1"/>
</dbReference>
<comment type="cofactor">
    <cofactor evidence="1">
        <name>biotin</name>
        <dbReference type="ChEBI" id="CHEBI:57586"/>
    </cofactor>
</comment>
<gene>
    <name evidence="12" type="ORF">GCM10009823_19120</name>
</gene>
<protein>
    <recommendedName>
        <fullName evidence="2">biotin carboxylase</fullName>
        <ecNumber evidence="2">6.3.4.14</ecNumber>
    </recommendedName>
</protein>
<dbReference type="SUPFAM" id="SSF56059">
    <property type="entry name" value="Glutathione synthetase ATP-binding domain-like"/>
    <property type="match status" value="1"/>
</dbReference>
<dbReference type="InterPro" id="IPR005481">
    <property type="entry name" value="BC-like_N"/>
</dbReference>
<dbReference type="RefSeq" id="WP_344336998.1">
    <property type="nucleotide sequence ID" value="NZ_BAAAPZ010000007.1"/>
</dbReference>
<dbReference type="InterPro" id="IPR000089">
    <property type="entry name" value="Biotin_lipoyl"/>
</dbReference>
<dbReference type="PROSITE" id="PS00188">
    <property type="entry name" value="BIOTIN"/>
    <property type="match status" value="1"/>
</dbReference>
<organism evidence="12 13">
    <name type="scientific">Brevibacterium salitolerans</name>
    <dbReference type="NCBI Taxonomy" id="1403566"/>
    <lineage>
        <taxon>Bacteria</taxon>
        <taxon>Bacillati</taxon>
        <taxon>Actinomycetota</taxon>
        <taxon>Actinomycetes</taxon>
        <taxon>Micrococcales</taxon>
        <taxon>Brevibacteriaceae</taxon>
        <taxon>Brevibacterium</taxon>
    </lineage>
</organism>
<evidence type="ECO:0000256" key="3">
    <source>
        <dbReference type="ARBA" id="ARBA00022598"/>
    </source>
</evidence>
<dbReference type="PROSITE" id="PS00867">
    <property type="entry name" value="CPSASE_2"/>
    <property type="match status" value="1"/>
</dbReference>
<feature type="domain" description="Lipoyl-binding" evidence="9">
    <location>
        <begin position="559"/>
        <end position="632"/>
    </location>
</feature>
<dbReference type="PROSITE" id="PS50979">
    <property type="entry name" value="BC"/>
    <property type="match status" value="1"/>
</dbReference>
<dbReference type="Proteomes" id="UP001500984">
    <property type="component" value="Unassembled WGS sequence"/>
</dbReference>
<evidence type="ECO:0000256" key="1">
    <source>
        <dbReference type="ARBA" id="ARBA00001953"/>
    </source>
</evidence>
<dbReference type="SUPFAM" id="SSF52440">
    <property type="entry name" value="PreATP-grasp domain"/>
    <property type="match status" value="1"/>
</dbReference>
<comment type="caution">
    <text evidence="12">The sequence shown here is derived from an EMBL/GenBank/DDBJ whole genome shotgun (WGS) entry which is preliminary data.</text>
</comment>
<dbReference type="Gene3D" id="2.40.50.100">
    <property type="match status" value="1"/>
</dbReference>
<evidence type="ECO:0000256" key="6">
    <source>
        <dbReference type="ARBA" id="ARBA00023267"/>
    </source>
</evidence>
<keyword evidence="6" id="KW-0092">Biotin</keyword>
<dbReference type="SUPFAM" id="SSF51246">
    <property type="entry name" value="Rudiment single hybrid motif"/>
    <property type="match status" value="1"/>
</dbReference>
<evidence type="ECO:0000259" key="10">
    <source>
        <dbReference type="PROSITE" id="PS50975"/>
    </source>
</evidence>
<evidence type="ECO:0000259" key="9">
    <source>
        <dbReference type="PROSITE" id="PS50968"/>
    </source>
</evidence>